<proteinExistence type="predicted"/>
<gene>
    <name evidence="2" type="ORF">OUZ56_020454</name>
</gene>
<keyword evidence="1" id="KW-1133">Transmembrane helix</keyword>
<feature type="transmembrane region" description="Helical" evidence="1">
    <location>
        <begin position="281"/>
        <end position="299"/>
    </location>
</feature>
<organism evidence="2 3">
    <name type="scientific">Daphnia magna</name>
    <dbReference type="NCBI Taxonomy" id="35525"/>
    <lineage>
        <taxon>Eukaryota</taxon>
        <taxon>Metazoa</taxon>
        <taxon>Ecdysozoa</taxon>
        <taxon>Arthropoda</taxon>
        <taxon>Crustacea</taxon>
        <taxon>Branchiopoda</taxon>
        <taxon>Diplostraca</taxon>
        <taxon>Cladocera</taxon>
        <taxon>Anomopoda</taxon>
        <taxon>Daphniidae</taxon>
        <taxon>Daphnia</taxon>
    </lineage>
</organism>
<sequence length="455" mass="52874">MSPSKSCASVGSKYTRKLYFDPRADQPSTGGYWIKDHELREKLSILIGKDEKIQNASVYSNPLFSLQLTNGKLYHAFVIIQTMNWWWSIEKNKEDITIQRSRDIESVRDMYQRKKRTTGFGPLTQIRKNETTEGGNTTIEELINYMWKRDSLSGDHHVLAANSQKFADLLFKRIESFNEQVYFDEAADQPRSSSISCYINVDRVLSEVQRKCDPETLTKLELYKSEEFRVPWFVMDPLFLLGFSIVLIGYILVKHAQNNSPLILIFFLSSFLFLNFHYKKIFLAVAAISVGIICFRTGFSELSIFPGNIIFFGVLMVLFFFLTITNSKKNGHSFYPTCYLVICETNKKTYWSFEQVRSFSKQLNSEYVIVIQRARNKDVLLNKHQRNPRDIKFTKEHLVDTAVAVRQNVIAILEFILKKEYVDFEDYPQYLTLAPTTNLAQILCNNFKESSISLV</sequence>
<reference evidence="2 3" key="1">
    <citation type="journal article" date="2023" name="Nucleic Acids Res.">
        <title>The hologenome of Daphnia magna reveals possible DNA methylation and microbiome-mediated evolution of the host genome.</title>
        <authorList>
            <person name="Chaturvedi A."/>
            <person name="Li X."/>
            <person name="Dhandapani V."/>
            <person name="Marshall H."/>
            <person name="Kissane S."/>
            <person name="Cuenca-Cambronero M."/>
            <person name="Asole G."/>
            <person name="Calvet F."/>
            <person name="Ruiz-Romero M."/>
            <person name="Marangio P."/>
            <person name="Guigo R."/>
            <person name="Rago D."/>
            <person name="Mirbahai L."/>
            <person name="Eastwood N."/>
            <person name="Colbourne J.K."/>
            <person name="Zhou J."/>
            <person name="Mallon E."/>
            <person name="Orsini L."/>
        </authorList>
    </citation>
    <scope>NUCLEOTIDE SEQUENCE [LARGE SCALE GENOMIC DNA]</scope>
    <source>
        <strain evidence="2">LRV0_1</strain>
    </source>
</reference>
<name>A0ABQ9ZEI2_9CRUS</name>
<protein>
    <submittedName>
        <fullName evidence="2">Uncharacterized protein</fullName>
    </submittedName>
</protein>
<comment type="caution">
    <text evidence="2">The sequence shown here is derived from an EMBL/GenBank/DDBJ whole genome shotgun (WGS) entry which is preliminary data.</text>
</comment>
<evidence type="ECO:0000313" key="2">
    <source>
        <dbReference type="EMBL" id="KAK4011338.1"/>
    </source>
</evidence>
<evidence type="ECO:0000313" key="3">
    <source>
        <dbReference type="Proteomes" id="UP001234178"/>
    </source>
</evidence>
<feature type="transmembrane region" description="Helical" evidence="1">
    <location>
        <begin position="232"/>
        <end position="253"/>
    </location>
</feature>
<dbReference type="PANTHER" id="PTHR33173">
    <property type="match status" value="1"/>
</dbReference>
<dbReference type="EMBL" id="JAOYFB010000003">
    <property type="protein sequence ID" value="KAK4011338.1"/>
    <property type="molecule type" value="Genomic_DNA"/>
</dbReference>
<dbReference type="PANTHER" id="PTHR33173:SF2">
    <property type="entry name" value="MYND-TYPE DOMAIN-CONTAINING PROTEIN"/>
    <property type="match status" value="1"/>
</dbReference>
<feature type="transmembrane region" description="Helical" evidence="1">
    <location>
        <begin position="259"/>
        <end position="276"/>
    </location>
</feature>
<accession>A0ABQ9ZEI2</accession>
<feature type="transmembrane region" description="Helical" evidence="1">
    <location>
        <begin position="305"/>
        <end position="324"/>
    </location>
</feature>
<keyword evidence="1" id="KW-0472">Membrane</keyword>
<dbReference type="Proteomes" id="UP001234178">
    <property type="component" value="Unassembled WGS sequence"/>
</dbReference>
<evidence type="ECO:0000256" key="1">
    <source>
        <dbReference type="SAM" id="Phobius"/>
    </source>
</evidence>
<keyword evidence="1" id="KW-0812">Transmembrane</keyword>
<keyword evidence="3" id="KW-1185">Reference proteome</keyword>